<protein>
    <submittedName>
        <fullName evidence="1">Uncharacterized protein</fullName>
    </submittedName>
</protein>
<sequence length="214" mass="23288">MSPTAEYTVRRMSARYIRELVSGPSRQATLKRLQAKPVPPGKPGVDFSQDIRVNRPHAWYGTGSNDWNHQGTIHGGITLIRRSAFTDYPTTGPSDPARSPRRYLITVELGDLEEPYPVKLKPEQHVFVHWNGERETRASFEASIGDGSAAGTPHSVVKRIQLANPDTGLSTCVDWTDQALAAGGYSSPFDLAMLPALIPQPVSDGRGACGLPVT</sequence>
<accession>A0ABV6A3V9</accession>
<dbReference type="EMBL" id="JBHLZU010000024">
    <property type="protein sequence ID" value="MFB9907803.1"/>
    <property type="molecule type" value="Genomic_DNA"/>
</dbReference>
<gene>
    <name evidence="1" type="ORF">ACFFQA_28030</name>
</gene>
<name>A0ABV6A3V9_9PSEU</name>
<comment type="caution">
    <text evidence="1">The sequence shown here is derived from an EMBL/GenBank/DDBJ whole genome shotgun (WGS) entry which is preliminary data.</text>
</comment>
<evidence type="ECO:0000313" key="2">
    <source>
        <dbReference type="Proteomes" id="UP001589693"/>
    </source>
</evidence>
<dbReference type="Proteomes" id="UP001589693">
    <property type="component" value="Unassembled WGS sequence"/>
</dbReference>
<keyword evidence="2" id="KW-1185">Reference proteome</keyword>
<dbReference type="RefSeq" id="WP_377858629.1">
    <property type="nucleotide sequence ID" value="NZ_JBHLZU010000024.1"/>
</dbReference>
<organism evidence="1 2">
    <name type="scientific">Allokutzneria oryzae</name>
    <dbReference type="NCBI Taxonomy" id="1378989"/>
    <lineage>
        <taxon>Bacteria</taxon>
        <taxon>Bacillati</taxon>
        <taxon>Actinomycetota</taxon>
        <taxon>Actinomycetes</taxon>
        <taxon>Pseudonocardiales</taxon>
        <taxon>Pseudonocardiaceae</taxon>
        <taxon>Allokutzneria</taxon>
    </lineage>
</organism>
<evidence type="ECO:0000313" key="1">
    <source>
        <dbReference type="EMBL" id="MFB9907803.1"/>
    </source>
</evidence>
<proteinExistence type="predicted"/>
<reference evidence="1 2" key="1">
    <citation type="submission" date="2024-09" db="EMBL/GenBank/DDBJ databases">
        <authorList>
            <person name="Sun Q."/>
            <person name="Mori K."/>
        </authorList>
    </citation>
    <scope>NUCLEOTIDE SEQUENCE [LARGE SCALE GENOMIC DNA]</scope>
    <source>
        <strain evidence="1 2">TBRC 7907</strain>
    </source>
</reference>